<protein>
    <submittedName>
        <fullName evidence="1">Uncharacterized protein</fullName>
    </submittedName>
</protein>
<accession>A0ABR2DXU5</accession>
<sequence>MVKVVVATVIPTYIIGRFWWGNLIDFSEDRWLRTFAISSVRPQPHEEFMWKHLINQNCREWKYIWSTRNTFLPDERFGDMMTENRSFEDALSVVRKVRDNIKRWLKVSTTYDVVYPNCNNTTH</sequence>
<evidence type="ECO:0000313" key="2">
    <source>
        <dbReference type="Proteomes" id="UP001472677"/>
    </source>
</evidence>
<keyword evidence="2" id="KW-1185">Reference proteome</keyword>
<evidence type="ECO:0000313" key="1">
    <source>
        <dbReference type="EMBL" id="KAK8548808.1"/>
    </source>
</evidence>
<proteinExistence type="predicted"/>
<organism evidence="1 2">
    <name type="scientific">Hibiscus sabdariffa</name>
    <name type="common">roselle</name>
    <dbReference type="NCBI Taxonomy" id="183260"/>
    <lineage>
        <taxon>Eukaryota</taxon>
        <taxon>Viridiplantae</taxon>
        <taxon>Streptophyta</taxon>
        <taxon>Embryophyta</taxon>
        <taxon>Tracheophyta</taxon>
        <taxon>Spermatophyta</taxon>
        <taxon>Magnoliopsida</taxon>
        <taxon>eudicotyledons</taxon>
        <taxon>Gunneridae</taxon>
        <taxon>Pentapetalae</taxon>
        <taxon>rosids</taxon>
        <taxon>malvids</taxon>
        <taxon>Malvales</taxon>
        <taxon>Malvaceae</taxon>
        <taxon>Malvoideae</taxon>
        <taxon>Hibiscus</taxon>
    </lineage>
</organism>
<comment type="caution">
    <text evidence="1">The sequence shown here is derived from an EMBL/GenBank/DDBJ whole genome shotgun (WGS) entry which is preliminary data.</text>
</comment>
<reference evidence="1 2" key="1">
    <citation type="journal article" date="2024" name="G3 (Bethesda)">
        <title>Genome assembly of Hibiscus sabdariffa L. provides insights into metabolisms of medicinal natural products.</title>
        <authorList>
            <person name="Kim T."/>
        </authorList>
    </citation>
    <scope>NUCLEOTIDE SEQUENCE [LARGE SCALE GENOMIC DNA]</scope>
    <source>
        <strain evidence="1">TK-2024</strain>
        <tissue evidence="1">Old leaves</tissue>
    </source>
</reference>
<dbReference type="EMBL" id="JBBPBM010000021">
    <property type="protein sequence ID" value="KAK8548808.1"/>
    <property type="molecule type" value="Genomic_DNA"/>
</dbReference>
<gene>
    <name evidence="1" type="ORF">V6N12_061712</name>
</gene>
<name>A0ABR2DXU5_9ROSI</name>
<dbReference type="Proteomes" id="UP001472677">
    <property type="component" value="Unassembled WGS sequence"/>
</dbReference>